<feature type="domain" description="Histone deacetylase" evidence="3">
    <location>
        <begin position="24"/>
        <end position="289"/>
    </location>
</feature>
<dbReference type="Gene3D" id="3.40.800.20">
    <property type="entry name" value="Histone deacetylase domain"/>
    <property type="match status" value="1"/>
</dbReference>
<evidence type="ECO:0000313" key="5">
    <source>
        <dbReference type="Proteomes" id="UP000638732"/>
    </source>
</evidence>
<dbReference type="InterPro" id="IPR044150">
    <property type="entry name" value="HDAC_classIV"/>
</dbReference>
<protein>
    <submittedName>
        <fullName evidence="4">Histone deacetylase</fullName>
    </submittedName>
</protein>
<reference evidence="4" key="2">
    <citation type="submission" date="2020-10" db="EMBL/GenBank/DDBJ databases">
        <title>Mucilaginibacter sp. nov., isolated from soil.</title>
        <authorList>
            <person name="Jeon C.O."/>
        </authorList>
    </citation>
    <scope>NUCLEOTIDE SEQUENCE</scope>
    <source>
        <strain evidence="4">R11</strain>
    </source>
</reference>
<dbReference type="CDD" id="cd09993">
    <property type="entry name" value="HDAC_classIV"/>
    <property type="match status" value="1"/>
</dbReference>
<dbReference type="PRINTS" id="PR01270">
    <property type="entry name" value="HDASUPER"/>
</dbReference>
<dbReference type="PANTHER" id="PTHR10625:SF19">
    <property type="entry name" value="HISTONE DEACETYLASE 12"/>
    <property type="match status" value="1"/>
</dbReference>
<dbReference type="EMBL" id="WWEO01000045">
    <property type="protein sequence ID" value="NCD71824.1"/>
    <property type="molecule type" value="Genomic_DNA"/>
</dbReference>
<dbReference type="Proteomes" id="UP000638732">
    <property type="component" value="Unassembled WGS sequence"/>
</dbReference>
<comment type="caution">
    <text evidence="4">The sequence shown here is derived from an EMBL/GenBank/DDBJ whole genome shotgun (WGS) entry which is preliminary data.</text>
</comment>
<dbReference type="GO" id="GO:0016787">
    <property type="term" value="F:hydrolase activity"/>
    <property type="evidence" value="ECO:0007669"/>
    <property type="project" value="UniProtKB-KW"/>
</dbReference>
<dbReference type="InterPro" id="IPR037138">
    <property type="entry name" value="His_deacetylse_dom_sf"/>
</dbReference>
<dbReference type="AlphaFoldDB" id="A0A965ZIN8"/>
<dbReference type="InterPro" id="IPR023696">
    <property type="entry name" value="Ureohydrolase_dom_sf"/>
</dbReference>
<dbReference type="Pfam" id="PF00850">
    <property type="entry name" value="Hist_deacetyl"/>
    <property type="match status" value="1"/>
</dbReference>
<dbReference type="PANTHER" id="PTHR10625">
    <property type="entry name" value="HISTONE DEACETYLASE HDAC1-RELATED"/>
    <property type="match status" value="1"/>
</dbReference>
<reference evidence="4" key="1">
    <citation type="submission" date="2020-01" db="EMBL/GenBank/DDBJ databases">
        <authorList>
            <person name="Seo Y.L."/>
        </authorList>
    </citation>
    <scope>NUCLEOTIDE SEQUENCE</scope>
    <source>
        <strain evidence="4">R11</strain>
    </source>
</reference>
<evidence type="ECO:0000259" key="3">
    <source>
        <dbReference type="Pfam" id="PF00850"/>
    </source>
</evidence>
<dbReference type="GO" id="GO:0004407">
    <property type="term" value="F:histone deacetylase activity"/>
    <property type="evidence" value="ECO:0007669"/>
    <property type="project" value="InterPro"/>
</dbReference>
<evidence type="ECO:0000256" key="2">
    <source>
        <dbReference type="ARBA" id="ARBA00022801"/>
    </source>
</evidence>
<keyword evidence="2" id="KW-0378">Hydrolase</keyword>
<name>A0A965ZIN8_9SPHI</name>
<dbReference type="RefSeq" id="WP_166587801.1">
    <property type="nucleotide sequence ID" value="NZ_WWEO01000045.1"/>
</dbReference>
<comment type="similarity">
    <text evidence="1">Belongs to the histone deacetylase family.</text>
</comment>
<sequence>MLKIAFDPIYAHPLPEGHRFPMLKYELIPGQLLHEGVITPDNLFSPQPVSEEIVLWTHDRAYWEQLRDLTLPPKEQRRIGFPLSARLVERELRIAQGTIDGCHYAMEYGIAFNVAGGTHHAGSNWGEGFCLLNDQAIAANYLLKKGLAKSILIIDLDVHQGNGTAEIFEHTPAVFTFSMHGDKNFPFRKERSDLDVPLADDTDGETFLKILTETLPKLITEQKPDFIFYLSGVDILATDKLGKLKVSIADCKARDQFVLSQCKLHNIPVQVSMGGGYSTDIRDIVEAHCNTYRVANDLYF</sequence>
<dbReference type="SUPFAM" id="SSF52768">
    <property type="entry name" value="Arginase/deacetylase"/>
    <property type="match status" value="1"/>
</dbReference>
<dbReference type="GO" id="GO:0040029">
    <property type="term" value="P:epigenetic regulation of gene expression"/>
    <property type="evidence" value="ECO:0007669"/>
    <property type="project" value="TreeGrafter"/>
</dbReference>
<gene>
    <name evidence="4" type="ORF">GSY63_20845</name>
</gene>
<accession>A0A965ZIN8</accession>
<evidence type="ECO:0000313" key="4">
    <source>
        <dbReference type="EMBL" id="NCD71824.1"/>
    </source>
</evidence>
<proteinExistence type="inferred from homology"/>
<keyword evidence="5" id="KW-1185">Reference proteome</keyword>
<evidence type="ECO:0000256" key="1">
    <source>
        <dbReference type="ARBA" id="ARBA00005947"/>
    </source>
</evidence>
<organism evidence="4 5">
    <name type="scientific">Mucilaginibacter agri</name>
    <dbReference type="NCBI Taxonomy" id="2695265"/>
    <lineage>
        <taxon>Bacteria</taxon>
        <taxon>Pseudomonadati</taxon>
        <taxon>Bacteroidota</taxon>
        <taxon>Sphingobacteriia</taxon>
        <taxon>Sphingobacteriales</taxon>
        <taxon>Sphingobacteriaceae</taxon>
        <taxon>Mucilaginibacter</taxon>
    </lineage>
</organism>
<dbReference type="InterPro" id="IPR023801">
    <property type="entry name" value="His_deacetylse_dom"/>
</dbReference>
<dbReference type="InterPro" id="IPR000286">
    <property type="entry name" value="HDACs"/>
</dbReference>